<evidence type="ECO:0000256" key="6">
    <source>
        <dbReference type="ARBA" id="ARBA00022989"/>
    </source>
</evidence>
<name>A0A1I8P5H7_STOCA</name>
<feature type="transmembrane region" description="Helical" evidence="10">
    <location>
        <begin position="141"/>
        <end position="159"/>
    </location>
</feature>
<dbReference type="VEuPathDB" id="VectorBase:SCAU005005"/>
<evidence type="ECO:0000313" key="12">
    <source>
        <dbReference type="Proteomes" id="UP000095300"/>
    </source>
</evidence>
<evidence type="ECO:0000256" key="7">
    <source>
        <dbReference type="ARBA" id="ARBA00023098"/>
    </source>
</evidence>
<organism evidence="11 12">
    <name type="scientific">Stomoxys calcitrans</name>
    <name type="common">Stable fly</name>
    <name type="synonym">Conops calcitrans</name>
    <dbReference type="NCBI Taxonomy" id="35570"/>
    <lineage>
        <taxon>Eukaryota</taxon>
        <taxon>Metazoa</taxon>
        <taxon>Ecdysozoa</taxon>
        <taxon>Arthropoda</taxon>
        <taxon>Hexapoda</taxon>
        <taxon>Insecta</taxon>
        <taxon>Pterygota</taxon>
        <taxon>Neoptera</taxon>
        <taxon>Endopterygota</taxon>
        <taxon>Diptera</taxon>
        <taxon>Brachycera</taxon>
        <taxon>Muscomorpha</taxon>
        <taxon>Muscoidea</taxon>
        <taxon>Muscidae</taxon>
        <taxon>Stomoxys</taxon>
    </lineage>
</organism>
<sequence length="276" mass="32478">MMNYIGTFLDFVDGYRLDKRVTTHPVLSSPWCLIIGVTLYLLVVKRWGPRFMANRKPYNVEGIMMAFNVMQIILNLYIFVASLRHTYWRSDFSLTCEAYNPDDMRPETLNFSTPALWYLISKYFDFLDTIFFILRKKFNQISFLHVFHHTSVAILVHIYTANYFASHLTSTGIINSFVHLVMYSYYQLAAMKLNINLQPWKRLMTQLQMFQFLLLAIHFSLPLINNWCKIETGFIALCCVENVCVTALFANFYYKTYIRKDRKKVSNNGTTSLKAQ</sequence>
<feature type="transmembrane region" description="Helical" evidence="10">
    <location>
        <begin position="207"/>
        <end position="227"/>
    </location>
</feature>
<gene>
    <name evidence="11" type="primary">106090380</name>
</gene>
<dbReference type="GO" id="GO:0030148">
    <property type="term" value="P:sphingolipid biosynthetic process"/>
    <property type="evidence" value="ECO:0007669"/>
    <property type="project" value="TreeGrafter"/>
</dbReference>
<dbReference type="GO" id="GO:0019367">
    <property type="term" value="P:fatty acid elongation, saturated fatty acid"/>
    <property type="evidence" value="ECO:0007669"/>
    <property type="project" value="TreeGrafter"/>
</dbReference>
<keyword evidence="5 10" id="KW-0276">Fatty acid metabolism</keyword>
<evidence type="ECO:0000256" key="9">
    <source>
        <dbReference type="ARBA" id="ARBA00023160"/>
    </source>
</evidence>
<evidence type="ECO:0000256" key="2">
    <source>
        <dbReference type="ARBA" id="ARBA00022516"/>
    </source>
</evidence>
<feature type="transmembrane region" description="Helical" evidence="10">
    <location>
        <begin position="26"/>
        <end position="44"/>
    </location>
</feature>
<keyword evidence="6 10" id="KW-1133">Transmembrane helix</keyword>
<reference evidence="11" key="1">
    <citation type="submission" date="2020-05" db="UniProtKB">
        <authorList>
            <consortium name="EnsemblMetazoa"/>
        </authorList>
    </citation>
    <scope>IDENTIFICATION</scope>
    <source>
        <strain evidence="11">USDA</strain>
    </source>
</reference>
<dbReference type="STRING" id="35570.A0A1I8P5H7"/>
<keyword evidence="8 10" id="KW-0472">Membrane</keyword>
<dbReference type="GO" id="GO:0034626">
    <property type="term" value="P:fatty acid elongation, polyunsaturated fatty acid"/>
    <property type="evidence" value="ECO:0007669"/>
    <property type="project" value="TreeGrafter"/>
</dbReference>
<dbReference type="GO" id="GO:0034625">
    <property type="term" value="P:fatty acid elongation, monounsaturated fatty acid"/>
    <property type="evidence" value="ECO:0007669"/>
    <property type="project" value="TreeGrafter"/>
</dbReference>
<comment type="similarity">
    <text evidence="10">Belongs to the ELO family.</text>
</comment>
<evidence type="ECO:0000256" key="8">
    <source>
        <dbReference type="ARBA" id="ARBA00023136"/>
    </source>
</evidence>
<dbReference type="PANTHER" id="PTHR11157:SF116">
    <property type="entry name" value="ELONGATION OF VERY LONG CHAIN FATTY ACIDS PROTEIN-RELATED"/>
    <property type="match status" value="1"/>
</dbReference>
<feature type="transmembrane region" description="Helical" evidence="10">
    <location>
        <begin position="233"/>
        <end position="254"/>
    </location>
</feature>
<dbReference type="Proteomes" id="UP000095300">
    <property type="component" value="Unassembled WGS sequence"/>
</dbReference>
<dbReference type="OrthoDB" id="434092at2759"/>
<dbReference type="InterPro" id="IPR030457">
    <property type="entry name" value="ELO_CS"/>
</dbReference>
<comment type="catalytic activity">
    <reaction evidence="10">
        <text>a very-long-chain acyl-CoA + malonyl-CoA + H(+) = a very-long-chain 3-oxoacyl-CoA + CO2 + CoA</text>
        <dbReference type="Rhea" id="RHEA:32727"/>
        <dbReference type="ChEBI" id="CHEBI:15378"/>
        <dbReference type="ChEBI" id="CHEBI:16526"/>
        <dbReference type="ChEBI" id="CHEBI:57287"/>
        <dbReference type="ChEBI" id="CHEBI:57384"/>
        <dbReference type="ChEBI" id="CHEBI:90725"/>
        <dbReference type="ChEBI" id="CHEBI:90736"/>
        <dbReference type="EC" id="2.3.1.199"/>
    </reaction>
</comment>
<comment type="subcellular location">
    <subcellularLocation>
        <location evidence="1">Membrane</location>
        <topology evidence="1">Multi-pass membrane protein</topology>
    </subcellularLocation>
</comment>
<dbReference type="EC" id="2.3.1.199" evidence="10"/>
<evidence type="ECO:0000256" key="1">
    <source>
        <dbReference type="ARBA" id="ARBA00004141"/>
    </source>
</evidence>
<dbReference type="KEGG" id="scac:106090380"/>
<dbReference type="InterPro" id="IPR002076">
    <property type="entry name" value="ELO_fam"/>
</dbReference>
<keyword evidence="9 10" id="KW-0275">Fatty acid biosynthesis</keyword>
<feature type="transmembrane region" description="Helical" evidence="10">
    <location>
        <begin position="165"/>
        <end position="186"/>
    </location>
</feature>
<evidence type="ECO:0000256" key="3">
    <source>
        <dbReference type="ARBA" id="ARBA00022679"/>
    </source>
</evidence>
<evidence type="ECO:0000256" key="4">
    <source>
        <dbReference type="ARBA" id="ARBA00022692"/>
    </source>
</evidence>
<dbReference type="GO" id="GO:0009922">
    <property type="term" value="F:fatty acid elongase activity"/>
    <property type="evidence" value="ECO:0007669"/>
    <property type="project" value="UniProtKB-EC"/>
</dbReference>
<dbReference type="PROSITE" id="PS01188">
    <property type="entry name" value="ELO"/>
    <property type="match status" value="1"/>
</dbReference>
<evidence type="ECO:0000256" key="10">
    <source>
        <dbReference type="RuleBase" id="RU361115"/>
    </source>
</evidence>
<feature type="transmembrane region" description="Helical" evidence="10">
    <location>
        <begin position="65"/>
        <end position="83"/>
    </location>
</feature>
<dbReference type="GO" id="GO:0005789">
    <property type="term" value="C:endoplasmic reticulum membrane"/>
    <property type="evidence" value="ECO:0007669"/>
    <property type="project" value="TreeGrafter"/>
</dbReference>
<keyword evidence="4 10" id="KW-0812">Transmembrane</keyword>
<evidence type="ECO:0000313" key="11">
    <source>
        <dbReference type="EnsemblMetazoa" id="SCAU005005-PA"/>
    </source>
</evidence>
<accession>A0A1I8P5H7</accession>
<dbReference type="EnsemblMetazoa" id="SCAU005005-RA">
    <property type="protein sequence ID" value="SCAU005005-PA"/>
    <property type="gene ID" value="SCAU005005"/>
</dbReference>
<keyword evidence="2 10" id="KW-0444">Lipid biosynthesis</keyword>
<dbReference type="AlphaFoldDB" id="A0A1I8P5H7"/>
<dbReference type="GO" id="GO:0042761">
    <property type="term" value="P:very long-chain fatty acid biosynthetic process"/>
    <property type="evidence" value="ECO:0007669"/>
    <property type="project" value="TreeGrafter"/>
</dbReference>
<keyword evidence="3 10" id="KW-0808">Transferase</keyword>
<proteinExistence type="inferred from homology"/>
<dbReference type="Pfam" id="PF01151">
    <property type="entry name" value="ELO"/>
    <property type="match status" value="1"/>
</dbReference>
<keyword evidence="12" id="KW-1185">Reference proteome</keyword>
<protein>
    <recommendedName>
        <fullName evidence="10">Elongation of very long chain fatty acids protein</fullName>
        <ecNumber evidence="10">2.3.1.199</ecNumber>
    </recommendedName>
    <alternativeName>
        <fullName evidence="10">Very-long-chain 3-oxoacyl-CoA synthase</fullName>
    </alternativeName>
</protein>
<dbReference type="PANTHER" id="PTHR11157">
    <property type="entry name" value="FATTY ACID ACYL TRANSFERASE-RELATED"/>
    <property type="match status" value="1"/>
</dbReference>
<evidence type="ECO:0000256" key="5">
    <source>
        <dbReference type="ARBA" id="ARBA00022832"/>
    </source>
</evidence>
<keyword evidence="7 10" id="KW-0443">Lipid metabolism</keyword>